<dbReference type="SUPFAM" id="SSF54236">
    <property type="entry name" value="Ubiquitin-like"/>
    <property type="match status" value="1"/>
</dbReference>
<dbReference type="EMBL" id="HACG01035198">
    <property type="protein sequence ID" value="CEK82063.1"/>
    <property type="molecule type" value="Transcribed_RNA"/>
</dbReference>
<dbReference type="InterPro" id="IPR029071">
    <property type="entry name" value="Ubiquitin-like_domsf"/>
</dbReference>
<sequence>MSFLSSVMSASYRAETVESEAEAFAHLEFLVEKGPANVIIHMSDCGIQVMIGGLKEDLSYAIGIPACDQVWFYKDKLLKDDETLRDYGIRGDKINKIIVKHASSMFQ</sequence>
<dbReference type="PROSITE" id="PS50053">
    <property type="entry name" value="UBIQUITIN_2"/>
    <property type="match status" value="1"/>
</dbReference>
<gene>
    <name evidence="2" type="primary">ORF129428</name>
</gene>
<evidence type="ECO:0000313" key="2">
    <source>
        <dbReference type="EMBL" id="CEK82063.1"/>
    </source>
</evidence>
<dbReference type="AlphaFoldDB" id="A0A0B7AMN2"/>
<evidence type="ECO:0000259" key="1">
    <source>
        <dbReference type="PROSITE" id="PS50053"/>
    </source>
</evidence>
<protein>
    <recommendedName>
        <fullName evidence="1">Ubiquitin-like domain-containing protein</fullName>
    </recommendedName>
</protein>
<accession>A0A0B7AMN2</accession>
<dbReference type="CDD" id="cd17039">
    <property type="entry name" value="Ubl_ubiquitin_like"/>
    <property type="match status" value="1"/>
</dbReference>
<dbReference type="InterPro" id="IPR000626">
    <property type="entry name" value="Ubiquitin-like_dom"/>
</dbReference>
<dbReference type="Pfam" id="PF00240">
    <property type="entry name" value="ubiquitin"/>
    <property type="match status" value="1"/>
</dbReference>
<name>A0A0B7AMN2_9EUPU</name>
<reference evidence="2" key="1">
    <citation type="submission" date="2014-12" db="EMBL/GenBank/DDBJ databases">
        <title>Insight into the proteome of Arion vulgaris.</title>
        <authorList>
            <person name="Aradska J."/>
            <person name="Bulat T."/>
            <person name="Smidak R."/>
            <person name="Sarate P."/>
            <person name="Gangsoo J."/>
            <person name="Sialana F."/>
            <person name="Bilban M."/>
            <person name="Lubec G."/>
        </authorList>
    </citation>
    <scope>NUCLEOTIDE SEQUENCE</scope>
    <source>
        <tissue evidence="2">Skin</tissue>
    </source>
</reference>
<dbReference type="Gene3D" id="3.10.20.90">
    <property type="entry name" value="Phosphatidylinositol 3-kinase Catalytic Subunit, Chain A, domain 1"/>
    <property type="match status" value="1"/>
</dbReference>
<organism evidence="2">
    <name type="scientific">Arion vulgaris</name>
    <dbReference type="NCBI Taxonomy" id="1028688"/>
    <lineage>
        <taxon>Eukaryota</taxon>
        <taxon>Metazoa</taxon>
        <taxon>Spiralia</taxon>
        <taxon>Lophotrochozoa</taxon>
        <taxon>Mollusca</taxon>
        <taxon>Gastropoda</taxon>
        <taxon>Heterobranchia</taxon>
        <taxon>Euthyneura</taxon>
        <taxon>Panpulmonata</taxon>
        <taxon>Eupulmonata</taxon>
        <taxon>Stylommatophora</taxon>
        <taxon>Helicina</taxon>
        <taxon>Arionoidea</taxon>
        <taxon>Arionidae</taxon>
        <taxon>Arion</taxon>
    </lineage>
</organism>
<proteinExistence type="predicted"/>
<feature type="domain" description="Ubiquitin-like" evidence="1">
    <location>
        <begin position="54"/>
        <end position="104"/>
    </location>
</feature>